<dbReference type="SMART" id="SM00060">
    <property type="entry name" value="FN3"/>
    <property type="match status" value="4"/>
</dbReference>
<dbReference type="KEGG" id="tmu:101347718"/>
<sequence>MSCQKFCVALLHWEFIYVITAFNLAYPITPWRFTLSCMPTNMTYDFPLPAGMSKNTSSLNGNYEAVVEAEFNSSATYFSNLSSKTTFHCCFWSEQDKNCSVHADGKTFVSRINSLVFQQIGANWNIQCWMKGDLQLFICYTEPSLKNPFKNYDLKVHLLYVLSEVLEDLSLFPQKDNFTVVQCNCSVLECCECHVPAPTSKLNYTYVMFLEITSGGVLFQSPLMSVQPINIMKPDPPLGLHMEITDNGNLKISWSSTTSVPFQLKYQVKYSENSTTSVKEVAEMVLTTSLLVDSVFPGSSYEAQVRGRRLDGPGIWSDWSTPYIFTTQDVIYFPPKILTSVGSNVSFHCIYKNENEIVSSKKIVWWMNLAEKIPQSQYNVMSDCVSKVTLPNLNATKPRGKFTYNAVYCCSEHECHHRYAELYVIDVNINISCETDGYLTKMTCRWSTNTIQSLAGSTLQLRYHRSSLYCSDFPTIHPISEPEDCHLQTDGFYECVFQPIFLLSGYTMWIRINHSLGSLDSPPTCVVPDSVVKPHPPFSVKAEITVHIGLLKISWEKPVFPENKLQFQIRYGLSGKEVQWKLYEVYDANSNSASLVVSDLCAVYAVQMRCKRLDGLGYWSNWSNPAYTVVRDIKVPVRGPEFWGIINEDATKKEKNITLLWKPLMNSDSLCSVTRYVVKHHTSLNGTWSEDMGNHTNFTFLWTEQAHTVTVVAINSIGASYTNFNITFSWAMSKVNIVQSLSAYPLNSSCVILSWVLLPSDYNLMYFIIEWKKLNEDNEIKWNRIPSSVKKYYIHDHFIPIEKYQFSLYPVFMEGVGKPKIINSFTQDDIEKHQNDAGLYVIVPIIISSSVLLLGTLLISHQRMKKLFWEDVPNPKNCSWAQGLNFQKPETFEHLFIKQTESLTFGPLLLEPETISEDISVDTSWKDKDEMASTTMVSLLLTSPDLVKGSVCISSQCHSTNFSEAENTRITCEDESRRQLSVKYATLVSNSKSSETDGEQGPLISSVSKCFSRKNSLVKNSSSSSWEIETQAFFILSDQHPNIISPQLTFSEGFDELLKLEGNFPEENNDERSVCYLGVASLKKRESGVLLTDESRVLCPFPTHSLFTDIRILQDSCSHFVENNSSLGTSVKKTFVSYMPQFQTCSARTQMIMENKMCDLTA</sequence>
<dbReference type="GO" id="GO:0016323">
    <property type="term" value="C:basolateral plasma membrane"/>
    <property type="evidence" value="ECO:0007669"/>
    <property type="project" value="UniProtKB-SubCell"/>
</dbReference>
<keyword evidence="6" id="KW-0597">Phosphoprotein</keyword>
<dbReference type="CTD" id="3953"/>
<dbReference type="FunFam" id="2.60.40.10:FF:000494">
    <property type="entry name" value="Leptin receptor"/>
    <property type="match status" value="1"/>
</dbReference>
<evidence type="ECO:0000256" key="15">
    <source>
        <dbReference type="ARBA" id="ARBA00031601"/>
    </source>
</evidence>
<name>A0A2Y9D7C9_TRIMA</name>
<keyword evidence="9" id="KW-0677">Repeat</keyword>
<dbReference type="InterPro" id="IPR003531">
    <property type="entry name" value="Hempt_rcpt_S_F1_CS"/>
</dbReference>
<dbReference type="Pfam" id="PF06328">
    <property type="entry name" value="Lep_receptor_Ig"/>
    <property type="match status" value="1"/>
</dbReference>
<evidence type="ECO:0000256" key="6">
    <source>
        <dbReference type="ARBA" id="ARBA00022553"/>
    </source>
</evidence>
<keyword evidence="7 17" id="KW-0812">Transmembrane</keyword>
<keyword evidence="14" id="KW-0325">Glycoprotein</keyword>
<keyword evidence="8" id="KW-0732">Signal</keyword>
<dbReference type="FunFam" id="2.60.40.10:FF:000501">
    <property type="entry name" value="Leptin receptor"/>
    <property type="match status" value="1"/>
</dbReference>
<evidence type="ECO:0000256" key="17">
    <source>
        <dbReference type="SAM" id="Phobius"/>
    </source>
</evidence>
<protein>
    <recommendedName>
        <fullName evidence="4">Leptin receptor</fullName>
    </recommendedName>
    <alternativeName>
        <fullName evidence="15">OB receptor</fullName>
    </alternativeName>
</protein>
<dbReference type="SUPFAM" id="SSF49265">
    <property type="entry name" value="Fibronectin type III"/>
    <property type="match status" value="4"/>
</dbReference>
<evidence type="ECO:0000256" key="16">
    <source>
        <dbReference type="ARBA" id="ARBA00046724"/>
    </source>
</evidence>
<dbReference type="AlphaFoldDB" id="A0A2Y9D7C9"/>
<keyword evidence="11 17" id="KW-0472">Membrane</keyword>
<dbReference type="InterPro" id="IPR003529">
    <property type="entry name" value="Hematopoietin_rcpt_Gp130_CS"/>
</dbReference>
<evidence type="ECO:0000256" key="12">
    <source>
        <dbReference type="ARBA" id="ARBA00023157"/>
    </source>
</evidence>
<dbReference type="RefSeq" id="XP_004369082.1">
    <property type="nucleotide sequence ID" value="XM_004369025.1"/>
</dbReference>
<keyword evidence="13 20" id="KW-0675">Receptor</keyword>
<dbReference type="GO" id="GO:0033210">
    <property type="term" value="P:leptin-mediated signaling pathway"/>
    <property type="evidence" value="ECO:0007669"/>
    <property type="project" value="UniProtKB-ARBA"/>
</dbReference>
<feature type="domain" description="Fibronectin type-III" evidence="18">
    <location>
        <begin position="536"/>
        <end position="631"/>
    </location>
</feature>
<keyword evidence="19" id="KW-1185">Reference proteome</keyword>
<dbReference type="InterPro" id="IPR003961">
    <property type="entry name" value="FN3_dom"/>
</dbReference>
<evidence type="ECO:0000256" key="13">
    <source>
        <dbReference type="ARBA" id="ARBA00023170"/>
    </source>
</evidence>
<dbReference type="InterPro" id="IPR013783">
    <property type="entry name" value="Ig-like_fold"/>
</dbReference>
<dbReference type="STRING" id="127582.A0A2Y9D7C9"/>
<dbReference type="CDD" id="cd00063">
    <property type="entry name" value="FN3"/>
    <property type="match status" value="3"/>
</dbReference>
<gene>
    <name evidence="20" type="primary">LEPR</name>
</gene>
<dbReference type="FunFam" id="2.60.40.10:FF:000515">
    <property type="entry name" value="Leptin receptor"/>
    <property type="match status" value="1"/>
</dbReference>
<comment type="subunit">
    <text evidence="16">Present as a mixture of monomers and dimers. The phosphorylated receptor binds a number of SH2 domain-containing proteins such as JAK2, STAT3, PTPN11, and SOCS3. Interaction with SOCS3 inhibits JAK/STAT signaling and MAPK cascade.</text>
</comment>
<evidence type="ECO:0000256" key="4">
    <source>
        <dbReference type="ARBA" id="ARBA00019169"/>
    </source>
</evidence>
<evidence type="ECO:0000256" key="2">
    <source>
        <dbReference type="ARBA" id="ARBA00004251"/>
    </source>
</evidence>
<evidence type="ECO:0000256" key="7">
    <source>
        <dbReference type="ARBA" id="ARBA00022692"/>
    </source>
</evidence>
<evidence type="ECO:0000256" key="11">
    <source>
        <dbReference type="ARBA" id="ARBA00023136"/>
    </source>
</evidence>
<dbReference type="PROSITE" id="PS01353">
    <property type="entry name" value="HEMATOPO_REC_L_F2"/>
    <property type="match status" value="1"/>
</dbReference>
<reference evidence="20" key="1">
    <citation type="submission" date="2025-08" db="UniProtKB">
        <authorList>
            <consortium name="RefSeq"/>
        </authorList>
    </citation>
    <scope>IDENTIFICATION</scope>
</reference>
<evidence type="ECO:0000256" key="9">
    <source>
        <dbReference type="ARBA" id="ARBA00022737"/>
    </source>
</evidence>
<dbReference type="FunFam" id="2.60.40.10:FF:000558">
    <property type="entry name" value="Leptin receptor"/>
    <property type="match status" value="1"/>
</dbReference>
<accession>A0A2Y9D7C9</accession>
<comment type="subcellular location">
    <subcellularLocation>
        <location evidence="1">Basolateral cell membrane</location>
    </subcellularLocation>
    <subcellularLocation>
        <location evidence="2">Cell membrane</location>
        <topology evidence="2">Single-pass type I membrane protein</topology>
    </subcellularLocation>
</comment>
<dbReference type="InterPro" id="IPR041182">
    <property type="entry name" value="LEP-R_IGD"/>
</dbReference>
<feature type="transmembrane region" description="Helical" evidence="17">
    <location>
        <begin position="837"/>
        <end position="859"/>
    </location>
</feature>
<organism evidence="19 20">
    <name type="scientific">Trichechus manatus latirostris</name>
    <name type="common">Florida manatee</name>
    <dbReference type="NCBI Taxonomy" id="127582"/>
    <lineage>
        <taxon>Eukaryota</taxon>
        <taxon>Metazoa</taxon>
        <taxon>Chordata</taxon>
        <taxon>Craniata</taxon>
        <taxon>Vertebrata</taxon>
        <taxon>Euteleostomi</taxon>
        <taxon>Mammalia</taxon>
        <taxon>Eutheria</taxon>
        <taxon>Afrotheria</taxon>
        <taxon>Sirenia</taxon>
        <taxon>Trichechidae</taxon>
        <taxon>Trichechus</taxon>
    </lineage>
</organism>
<dbReference type="Gene3D" id="2.60.40.10">
    <property type="entry name" value="Immunoglobulins"/>
    <property type="match status" value="7"/>
</dbReference>
<dbReference type="InterPro" id="IPR010457">
    <property type="entry name" value="IgC2-like_lig-bd"/>
</dbReference>
<evidence type="ECO:0000256" key="5">
    <source>
        <dbReference type="ARBA" id="ARBA00022475"/>
    </source>
</evidence>
<keyword evidence="10 17" id="KW-1133">Transmembrane helix</keyword>
<evidence type="ECO:0000256" key="10">
    <source>
        <dbReference type="ARBA" id="ARBA00022989"/>
    </source>
</evidence>
<proteinExistence type="inferred from homology"/>
<dbReference type="GeneID" id="101347718"/>
<dbReference type="FunCoup" id="A0A2Y9D7C9">
    <property type="interactions" value="972"/>
</dbReference>
<keyword evidence="5" id="KW-1003">Cell membrane</keyword>
<dbReference type="Pfam" id="PF18589">
    <property type="entry name" value="ObR_Ig"/>
    <property type="match status" value="2"/>
</dbReference>
<feature type="domain" description="Fibronectin type-III" evidence="18">
    <location>
        <begin position="737"/>
        <end position="830"/>
    </location>
</feature>
<evidence type="ECO:0000256" key="1">
    <source>
        <dbReference type="ARBA" id="ARBA00004187"/>
    </source>
</evidence>
<dbReference type="PANTHER" id="PTHR23037:SF35">
    <property type="entry name" value="FIBRONECTIN TYPE-III DOMAIN-CONTAINING PROTEIN"/>
    <property type="match status" value="1"/>
</dbReference>
<dbReference type="InParanoid" id="A0A2Y9D7C9"/>
<evidence type="ECO:0000256" key="8">
    <source>
        <dbReference type="ARBA" id="ARBA00022729"/>
    </source>
</evidence>
<dbReference type="PROSITE" id="PS50853">
    <property type="entry name" value="FN3"/>
    <property type="match status" value="3"/>
</dbReference>
<dbReference type="GO" id="GO:0009897">
    <property type="term" value="C:external side of plasma membrane"/>
    <property type="evidence" value="ECO:0007669"/>
    <property type="project" value="TreeGrafter"/>
</dbReference>
<dbReference type="FunFam" id="2.60.40.10:FF:000613">
    <property type="entry name" value="Leptin receptor"/>
    <property type="match status" value="1"/>
</dbReference>
<evidence type="ECO:0000256" key="14">
    <source>
        <dbReference type="ARBA" id="ARBA00023180"/>
    </source>
</evidence>
<evidence type="ECO:0000313" key="19">
    <source>
        <dbReference type="Proteomes" id="UP000248480"/>
    </source>
</evidence>
<dbReference type="Pfam" id="PF00041">
    <property type="entry name" value="fn3"/>
    <property type="match status" value="1"/>
</dbReference>
<dbReference type="PROSITE" id="PS01355">
    <property type="entry name" value="HEMATOPO_REC_S_F1"/>
    <property type="match status" value="1"/>
</dbReference>
<evidence type="ECO:0000313" key="20">
    <source>
        <dbReference type="RefSeq" id="XP_004369082.1"/>
    </source>
</evidence>
<feature type="domain" description="Fibronectin type-III" evidence="18">
    <location>
        <begin position="236"/>
        <end position="330"/>
    </location>
</feature>
<dbReference type="OrthoDB" id="8964127at2759"/>
<dbReference type="PANTHER" id="PTHR23037">
    <property type="entry name" value="CYTOKINE RECEPTOR"/>
    <property type="match status" value="1"/>
</dbReference>
<dbReference type="GO" id="GO:0048731">
    <property type="term" value="P:system development"/>
    <property type="evidence" value="ECO:0007669"/>
    <property type="project" value="UniProtKB-ARBA"/>
</dbReference>
<dbReference type="GO" id="GO:0004896">
    <property type="term" value="F:cytokine receptor activity"/>
    <property type="evidence" value="ECO:0007669"/>
    <property type="project" value="InterPro"/>
</dbReference>
<evidence type="ECO:0000259" key="18">
    <source>
        <dbReference type="PROSITE" id="PS50853"/>
    </source>
</evidence>
<evidence type="ECO:0000256" key="3">
    <source>
        <dbReference type="ARBA" id="ARBA00008921"/>
    </source>
</evidence>
<keyword evidence="12" id="KW-1015">Disulfide bond</keyword>
<dbReference type="FunFam" id="2.60.40.10:FF:000688">
    <property type="entry name" value="Leptin receptor"/>
    <property type="match status" value="1"/>
</dbReference>
<dbReference type="FunFam" id="2.60.40.10:FF:000568">
    <property type="entry name" value="Leptin receptor"/>
    <property type="match status" value="1"/>
</dbReference>
<comment type="similarity">
    <text evidence="3">Belongs to the type I cytokine receptor family. Type 2 subfamily.</text>
</comment>
<dbReference type="InterPro" id="IPR036116">
    <property type="entry name" value="FN3_sf"/>
</dbReference>
<dbReference type="Proteomes" id="UP000248480">
    <property type="component" value="Unplaced"/>
</dbReference>